<dbReference type="AlphaFoldDB" id="A0A438EQ85"/>
<feature type="region of interest" description="Disordered" evidence="1">
    <location>
        <begin position="169"/>
        <end position="195"/>
    </location>
</feature>
<reference evidence="2 3" key="1">
    <citation type="journal article" date="2018" name="PLoS Genet.">
        <title>Population sequencing reveals clonal diversity and ancestral inbreeding in the grapevine cultivar Chardonnay.</title>
        <authorList>
            <person name="Roach M.J."/>
            <person name="Johnson D.L."/>
            <person name="Bohlmann J."/>
            <person name="van Vuuren H.J."/>
            <person name="Jones S.J."/>
            <person name="Pretorius I.S."/>
            <person name="Schmidt S.A."/>
            <person name="Borneman A.R."/>
        </authorList>
    </citation>
    <scope>NUCLEOTIDE SEQUENCE [LARGE SCALE GENOMIC DNA]</scope>
    <source>
        <strain evidence="3">cv. Chardonnay</strain>
        <tissue evidence="2">Leaf</tissue>
    </source>
</reference>
<dbReference type="PANTHER" id="PTHR10663">
    <property type="entry name" value="GUANYL-NUCLEOTIDE EXCHANGE FACTOR"/>
    <property type="match status" value="1"/>
</dbReference>
<evidence type="ECO:0000313" key="3">
    <source>
        <dbReference type="Proteomes" id="UP000288805"/>
    </source>
</evidence>
<gene>
    <name evidence="2" type="primary">GN_2</name>
    <name evidence="2" type="ORF">CK203_112393</name>
</gene>
<sequence length="256" mass="28602">MPQGSFLSLVLVRPERSVRALDLMAGSVVCLSHWALEAKQAMAEEELSKMSQDIGEMWLSLWLQCFDMVIFTMLDDLLDIAQGHSQKDYRNMEGTLSLAMKLLSKVKVKGKRSEKLPELVPELLKNTLLVMKTRGVLVQRSALGGDSLWELTWLHVNNIAPTLQSEVFPDQGLDQPRDKKDETGRSLVSDEMGSVPSNETVVSEGEIDEDSLNLVLIGAASCEFAPEEGSLLLVQYLDSLVHRVIEIKARFLLIMF</sequence>
<evidence type="ECO:0000256" key="1">
    <source>
        <dbReference type="SAM" id="MobiDB-lite"/>
    </source>
</evidence>
<organism evidence="2 3">
    <name type="scientific">Vitis vinifera</name>
    <name type="common">Grape</name>
    <dbReference type="NCBI Taxonomy" id="29760"/>
    <lineage>
        <taxon>Eukaryota</taxon>
        <taxon>Viridiplantae</taxon>
        <taxon>Streptophyta</taxon>
        <taxon>Embryophyta</taxon>
        <taxon>Tracheophyta</taxon>
        <taxon>Spermatophyta</taxon>
        <taxon>Magnoliopsida</taxon>
        <taxon>eudicotyledons</taxon>
        <taxon>Gunneridae</taxon>
        <taxon>Pentapetalae</taxon>
        <taxon>rosids</taxon>
        <taxon>Vitales</taxon>
        <taxon>Vitaceae</taxon>
        <taxon>Viteae</taxon>
        <taxon>Vitis</taxon>
    </lineage>
</organism>
<dbReference type="Proteomes" id="UP000288805">
    <property type="component" value="Unassembled WGS sequence"/>
</dbReference>
<name>A0A438EQ85_VITVI</name>
<dbReference type="PANTHER" id="PTHR10663:SF388">
    <property type="entry name" value="GOLGI-SPECIFIC BREFELDIN A-RESISTANCE GUANINE NUCLEOTIDE EXCHANGE FACTOR 1"/>
    <property type="match status" value="1"/>
</dbReference>
<proteinExistence type="predicted"/>
<dbReference type="EMBL" id="QGNW01001218">
    <property type="protein sequence ID" value="RVW49880.1"/>
    <property type="molecule type" value="Genomic_DNA"/>
</dbReference>
<evidence type="ECO:0000313" key="2">
    <source>
        <dbReference type="EMBL" id="RVW49880.1"/>
    </source>
</evidence>
<comment type="caution">
    <text evidence="2">The sequence shown here is derived from an EMBL/GenBank/DDBJ whole genome shotgun (WGS) entry which is preliminary data.</text>
</comment>
<accession>A0A438EQ85</accession>
<protein>
    <submittedName>
        <fullName evidence="2">ARF guanine-nucleotide exchange factor GNOM</fullName>
    </submittedName>
</protein>
<feature type="compositionally biased region" description="Basic and acidic residues" evidence="1">
    <location>
        <begin position="175"/>
        <end position="184"/>
    </location>
</feature>